<dbReference type="Proteomes" id="UP000633035">
    <property type="component" value="Unassembled WGS sequence"/>
</dbReference>
<proteinExistence type="predicted"/>
<sequence>MINNKEELNFTDRVIIAAATFTTEEFAEKNDDLEEFMSKEVANFKKAIEKGENLAIATGIVDEPEGVLDTYIDIKNKSIIQVISLFDYEEDITLTLFQAETEAELLGEIQYFTFEQLAMADEYELKEKLDAREVQVRRK</sequence>
<organism evidence="1 2">
    <name type="scientific">Listeria ivanovii subsp. londoniensis</name>
    <dbReference type="NCBI Taxonomy" id="202752"/>
    <lineage>
        <taxon>Bacteria</taxon>
        <taxon>Bacillati</taxon>
        <taxon>Bacillota</taxon>
        <taxon>Bacilli</taxon>
        <taxon>Bacillales</taxon>
        <taxon>Listeriaceae</taxon>
        <taxon>Listeria</taxon>
    </lineage>
</organism>
<dbReference type="EMBL" id="JAENOF010000018">
    <property type="protein sequence ID" value="MBK1962955.1"/>
    <property type="molecule type" value="Genomic_DNA"/>
</dbReference>
<dbReference type="RefSeq" id="WP_200289194.1">
    <property type="nucleotide sequence ID" value="NZ_JAENOF010000018.1"/>
</dbReference>
<protein>
    <submittedName>
        <fullName evidence="1">Uncharacterized protein</fullName>
    </submittedName>
</protein>
<reference evidence="1 2" key="1">
    <citation type="submission" date="2021-01" db="EMBL/GenBank/DDBJ databases">
        <title>Listeria ivanovii strains from Norway.</title>
        <authorList>
            <person name="Fagerlund A."/>
        </authorList>
    </citation>
    <scope>NUCLEOTIDE SEQUENCE [LARGE SCALE GENOMIC DNA]</scope>
    <source>
        <strain evidence="1 2">MF6989</strain>
    </source>
</reference>
<evidence type="ECO:0000313" key="2">
    <source>
        <dbReference type="Proteomes" id="UP000633035"/>
    </source>
</evidence>
<keyword evidence="2" id="KW-1185">Reference proteome</keyword>
<accession>A0ABS1G7T1</accession>
<comment type="caution">
    <text evidence="1">The sequence shown here is derived from an EMBL/GenBank/DDBJ whole genome shotgun (WGS) entry which is preliminary data.</text>
</comment>
<evidence type="ECO:0000313" key="1">
    <source>
        <dbReference type="EMBL" id="MBK1962955.1"/>
    </source>
</evidence>
<gene>
    <name evidence="1" type="ORF">JI642_12685</name>
</gene>
<name>A0ABS1G7T1_LISIV</name>